<dbReference type="Proteomes" id="UP000187251">
    <property type="component" value="Unassembled WGS sequence"/>
</dbReference>
<gene>
    <name evidence="2" type="ORF">BIZ92_18425</name>
</gene>
<comment type="caution">
    <text evidence="2">The sequence shown here is derived from an EMBL/GenBank/DDBJ whole genome shotgun (WGS) entry which is preliminary data.</text>
</comment>
<feature type="transmembrane region" description="Helical" evidence="1">
    <location>
        <begin position="214"/>
        <end position="247"/>
    </location>
</feature>
<sequence>MGDTLRIEQAPLTDDDLALLRRCSRGKGLAAVLGLIAFLLLACTVLTIVVLALSEWRSLRAGDGLMLLLIGAGVGAAAFFSGRRLLRLPRAWRSLDRALRGRVPKQILSGHLTGFGPGERPGVSYAFGEQRVDVAVPFWNEGAGDTRSGARPHAAVALTDLPVRLHVLPLMPDAPGLLLRVDYPMSGQAWTSVEEISDADRANARREELGVRKFFFLAALAPLAASFFFLPSILLAMVFVLLGWVLGMRSPRLKRAHCKHGVRGVVEEAVTYRQHTPNSLTVSLIPNYRVGGVMYRVYHLGPVAAPGQRVEFEYVDAGLLGQRELSFRIEDQPPMML</sequence>
<keyword evidence="1" id="KW-0812">Transmembrane</keyword>
<dbReference type="RefSeq" id="WP_076416357.1">
    <property type="nucleotide sequence ID" value="NZ_AP028040.1"/>
</dbReference>
<proteinExistence type="predicted"/>
<feature type="transmembrane region" description="Helical" evidence="1">
    <location>
        <begin position="29"/>
        <end position="53"/>
    </location>
</feature>
<keyword evidence="1" id="KW-0472">Membrane</keyword>
<organism evidence="2 3">
    <name type="scientific">Alcaligenes xylosoxydans xylosoxydans</name>
    <name type="common">Achromobacter xylosoxidans</name>
    <dbReference type="NCBI Taxonomy" id="85698"/>
    <lineage>
        <taxon>Bacteria</taxon>
        <taxon>Pseudomonadati</taxon>
        <taxon>Pseudomonadota</taxon>
        <taxon>Betaproteobacteria</taxon>
        <taxon>Burkholderiales</taxon>
        <taxon>Alcaligenaceae</taxon>
        <taxon>Achromobacter</taxon>
    </lineage>
</organism>
<reference evidence="2 3" key="1">
    <citation type="submission" date="2016-09" db="EMBL/GenBank/DDBJ databases">
        <title>Phylogenomics of Achromobacter.</title>
        <authorList>
            <person name="Jeukens J."/>
            <person name="Freschi L."/>
            <person name="Vincent A.T."/>
            <person name="Emond-Rheault J.-G."/>
            <person name="Kukavica-Ibrulj I."/>
            <person name="Charette S.J."/>
            <person name="Levesque R.C."/>
        </authorList>
    </citation>
    <scope>NUCLEOTIDE SEQUENCE [LARGE SCALE GENOMIC DNA]</scope>
    <source>
        <strain evidence="2 3">AUS488</strain>
    </source>
</reference>
<dbReference type="OrthoDB" id="8667133at2"/>
<feature type="transmembrane region" description="Helical" evidence="1">
    <location>
        <begin position="65"/>
        <end position="86"/>
    </location>
</feature>
<keyword evidence="1" id="KW-1133">Transmembrane helix</keyword>
<evidence type="ECO:0000313" key="3">
    <source>
        <dbReference type="Proteomes" id="UP000187251"/>
    </source>
</evidence>
<accession>A0A1R1JK31</accession>
<name>A0A1R1JK31_ALCXX</name>
<evidence type="ECO:0000256" key="1">
    <source>
        <dbReference type="SAM" id="Phobius"/>
    </source>
</evidence>
<dbReference type="EMBL" id="MJMN01000065">
    <property type="protein sequence ID" value="OMG75542.1"/>
    <property type="molecule type" value="Genomic_DNA"/>
</dbReference>
<evidence type="ECO:0000313" key="2">
    <source>
        <dbReference type="EMBL" id="OMG75542.1"/>
    </source>
</evidence>
<protein>
    <submittedName>
        <fullName evidence="2">Uncharacterized protein</fullName>
    </submittedName>
</protein>
<dbReference type="AlphaFoldDB" id="A0A1R1JK31"/>